<dbReference type="PROSITE" id="PS51257">
    <property type="entry name" value="PROKAR_LIPOPROTEIN"/>
    <property type="match status" value="1"/>
</dbReference>
<protein>
    <recommendedName>
        <fullName evidence="5">Lipoprotein</fullName>
    </recommendedName>
</protein>
<feature type="signal peptide" evidence="2">
    <location>
        <begin position="1"/>
        <end position="21"/>
    </location>
</feature>
<evidence type="ECO:0000256" key="1">
    <source>
        <dbReference type="SAM" id="MobiDB-lite"/>
    </source>
</evidence>
<sequence>MSWAKRSVTAVLTAAVAASVAACTSEGNSAEDAASCVYQVTYDGRTYRDVANVEFTVGSKLGTATKPPCDDTGGQDEEPATKETAYSVDGISPRMAIAVGDSPDDVQFVAVYSGNELPPEVKELIASS</sequence>
<organism evidence="3 4">
    <name type="scientific">Streptomyces africanus</name>
    <dbReference type="NCBI Taxonomy" id="231024"/>
    <lineage>
        <taxon>Bacteria</taxon>
        <taxon>Bacillati</taxon>
        <taxon>Actinomycetota</taxon>
        <taxon>Actinomycetes</taxon>
        <taxon>Kitasatosporales</taxon>
        <taxon>Streptomycetaceae</taxon>
        <taxon>Streptomyces</taxon>
    </lineage>
</organism>
<feature type="region of interest" description="Disordered" evidence="1">
    <location>
        <begin position="61"/>
        <end position="82"/>
    </location>
</feature>
<evidence type="ECO:0000256" key="2">
    <source>
        <dbReference type="SAM" id="SignalP"/>
    </source>
</evidence>
<dbReference type="InterPro" id="IPR046248">
    <property type="entry name" value="DUF6281"/>
</dbReference>
<evidence type="ECO:0008006" key="5">
    <source>
        <dbReference type="Google" id="ProtNLM"/>
    </source>
</evidence>
<keyword evidence="4" id="KW-1185">Reference proteome</keyword>
<gene>
    <name evidence="3" type="ORF">QF034_000102</name>
</gene>
<dbReference type="Proteomes" id="UP001232755">
    <property type="component" value="Unassembled WGS sequence"/>
</dbReference>
<evidence type="ECO:0000313" key="4">
    <source>
        <dbReference type="Proteomes" id="UP001232755"/>
    </source>
</evidence>
<keyword evidence="2" id="KW-0732">Signal</keyword>
<dbReference type="EMBL" id="JAUSYP010000001">
    <property type="protein sequence ID" value="MDQ0745871.1"/>
    <property type="molecule type" value="Genomic_DNA"/>
</dbReference>
<evidence type="ECO:0000313" key="3">
    <source>
        <dbReference type="EMBL" id="MDQ0745871.1"/>
    </source>
</evidence>
<accession>A0ABU0QEQ4</accession>
<dbReference type="Pfam" id="PF19797">
    <property type="entry name" value="DUF6281"/>
    <property type="match status" value="1"/>
</dbReference>
<reference evidence="3 4" key="1">
    <citation type="submission" date="2023-07" db="EMBL/GenBank/DDBJ databases">
        <title>Comparative genomics of wheat-associated soil bacteria to identify genetic determinants of phenazine resistance.</title>
        <authorList>
            <person name="Mouncey N."/>
        </authorList>
    </citation>
    <scope>NUCLEOTIDE SEQUENCE [LARGE SCALE GENOMIC DNA]</scope>
    <source>
        <strain evidence="3 4">B3I12</strain>
    </source>
</reference>
<name>A0ABU0QEQ4_9ACTN</name>
<feature type="chain" id="PRO_5045999297" description="Lipoprotein" evidence="2">
    <location>
        <begin position="22"/>
        <end position="128"/>
    </location>
</feature>
<comment type="caution">
    <text evidence="3">The sequence shown here is derived from an EMBL/GenBank/DDBJ whole genome shotgun (WGS) entry which is preliminary data.</text>
</comment>
<proteinExistence type="predicted"/>